<evidence type="ECO:0000256" key="1">
    <source>
        <dbReference type="SAM" id="MobiDB-lite"/>
    </source>
</evidence>
<dbReference type="GO" id="GO:0051087">
    <property type="term" value="F:protein-folding chaperone binding"/>
    <property type="evidence" value="ECO:0007669"/>
    <property type="project" value="InterPro"/>
</dbReference>
<evidence type="ECO:0000259" key="2">
    <source>
        <dbReference type="PROSITE" id="PS51048"/>
    </source>
</evidence>
<dbReference type="InterPro" id="IPR008978">
    <property type="entry name" value="HSP20-like_chaperone"/>
</dbReference>
<feature type="domain" description="SGS" evidence="2">
    <location>
        <begin position="113"/>
        <end position="197"/>
    </location>
</feature>
<dbReference type="InterPro" id="IPR007699">
    <property type="entry name" value="SGS_dom"/>
</dbReference>
<dbReference type="OrthoDB" id="1898560at2759"/>
<feature type="compositionally biased region" description="Basic and acidic residues" evidence="1">
    <location>
        <begin position="121"/>
        <end position="135"/>
    </location>
</feature>
<dbReference type="Proteomes" id="UP000717585">
    <property type="component" value="Unassembled WGS sequence"/>
</dbReference>
<dbReference type="Gene3D" id="2.60.40.790">
    <property type="match status" value="1"/>
</dbReference>
<dbReference type="CDD" id="cd06466">
    <property type="entry name" value="p23_CS_SGT1_like"/>
    <property type="match status" value="1"/>
</dbReference>
<keyword evidence="5" id="KW-1185">Reference proteome</keyword>
<dbReference type="PROSITE" id="PS51203">
    <property type="entry name" value="CS"/>
    <property type="match status" value="1"/>
</dbReference>
<dbReference type="InterPro" id="IPR044563">
    <property type="entry name" value="Sgt1-like"/>
</dbReference>
<reference evidence="4" key="1">
    <citation type="submission" date="2021-05" db="EMBL/GenBank/DDBJ databases">
        <title>A free-living protist that lacks canonical eukaryotic 1 DNA replication and segregation systems.</title>
        <authorList>
            <person name="Salas-Leiva D.E."/>
            <person name="Tromer E.C."/>
            <person name="Curtis B.A."/>
            <person name="Jerlstrom-Hultqvist J."/>
            <person name="Kolisko M."/>
            <person name="Yi Z."/>
            <person name="Salas-Leiva J.S."/>
            <person name="Gallot-Lavallee L."/>
            <person name="Kops G.J.P.L."/>
            <person name="Archibald J.M."/>
            <person name="Simpson A.G.B."/>
            <person name="Roger A.J."/>
        </authorList>
    </citation>
    <scope>NUCLEOTIDE SEQUENCE</scope>
    <source>
        <strain evidence="4">BICM</strain>
    </source>
</reference>
<dbReference type="EMBL" id="JAHDYR010000012">
    <property type="protein sequence ID" value="KAG9394880.1"/>
    <property type="molecule type" value="Genomic_DNA"/>
</dbReference>
<protein>
    <submittedName>
        <fullName evidence="4">SGS domain</fullName>
    </submittedName>
</protein>
<gene>
    <name evidence="4" type="ORF">J8273_0087</name>
</gene>
<organism evidence="4 5">
    <name type="scientific">Carpediemonas membranifera</name>
    <dbReference type="NCBI Taxonomy" id="201153"/>
    <lineage>
        <taxon>Eukaryota</taxon>
        <taxon>Metamonada</taxon>
        <taxon>Carpediemonas-like organisms</taxon>
        <taxon>Carpediemonas</taxon>
    </lineage>
</organism>
<dbReference type="PROSITE" id="PS51048">
    <property type="entry name" value="SGS"/>
    <property type="match status" value="1"/>
</dbReference>
<feature type="compositionally biased region" description="Polar residues" evidence="1">
    <location>
        <begin position="169"/>
        <end position="182"/>
    </location>
</feature>
<dbReference type="PANTHER" id="PTHR45862">
    <property type="entry name" value="PROTEIN SGT1 HOMOLOG"/>
    <property type="match status" value="1"/>
</dbReference>
<evidence type="ECO:0000313" key="4">
    <source>
        <dbReference type="EMBL" id="KAG9394880.1"/>
    </source>
</evidence>
<feature type="domain" description="CS" evidence="3">
    <location>
        <begin position="10"/>
        <end position="101"/>
    </location>
</feature>
<evidence type="ECO:0000259" key="3">
    <source>
        <dbReference type="PROSITE" id="PS51203"/>
    </source>
</evidence>
<proteinExistence type="predicted"/>
<dbReference type="Pfam" id="PF04969">
    <property type="entry name" value="CS"/>
    <property type="match status" value="1"/>
</dbReference>
<evidence type="ECO:0000313" key="5">
    <source>
        <dbReference type="Proteomes" id="UP000717585"/>
    </source>
</evidence>
<dbReference type="InterPro" id="IPR007052">
    <property type="entry name" value="CS_dom"/>
</dbReference>
<comment type="caution">
    <text evidence="4">The sequence shown here is derived from an EMBL/GenBank/DDBJ whole genome shotgun (WGS) entry which is preliminary data.</text>
</comment>
<feature type="region of interest" description="Disordered" evidence="1">
    <location>
        <begin position="168"/>
        <end position="197"/>
    </location>
</feature>
<name>A0A8J6AXF3_9EUKA</name>
<accession>A0A8J6AXF3</accession>
<feature type="region of interest" description="Disordered" evidence="1">
    <location>
        <begin position="102"/>
        <end position="149"/>
    </location>
</feature>
<dbReference type="Pfam" id="PF05002">
    <property type="entry name" value="SGS"/>
    <property type="match status" value="1"/>
</dbReference>
<sequence>MPNAPVGYRAPTIRADWYQTSNAITISVFWSGHMIPEDALVQCTNDFVHISFPMENDEVYDHTFDLTEAVDPDSMKYRIYRAKLELTVNKKTPGKQWAALEKVTPRPVAPEPAQAPKKKTAKDWDELDKETKEEDKDNEDTGGDPLQTLFSKIYANADPDTQRAMMKSFTESKGTVLSTNWSEVGKGEVKPQPPSSG</sequence>
<dbReference type="AlphaFoldDB" id="A0A8J6AXF3"/>
<dbReference type="SUPFAM" id="SSF49764">
    <property type="entry name" value="HSP20-like chaperones"/>
    <property type="match status" value="1"/>
</dbReference>